<feature type="domain" description="Bacterial surface antigen (D15)" evidence="5">
    <location>
        <begin position="319"/>
        <end position="611"/>
    </location>
</feature>
<keyword evidence="4" id="KW-0732">Signal</keyword>
<evidence type="ECO:0000256" key="2">
    <source>
        <dbReference type="ARBA" id="ARBA00022452"/>
    </source>
</evidence>
<sequence>MKHLLYRLLRAGTLRWTGAAFAILLPISAAAQNEEPTPDSESTPPGLAYTAEIEGDLSNRLRSLIDESAALLTETERLPASEAALRRRLRDDIDRIARVLRSEGYYRNEIESVVDDSADPIHIRIDVEPGPRFRLENYEISYQEPVPDSAPRTAEDVGLELGQPARAAALQAAAREIPLWLNQNGYPFGRVANTRYLADMDDATVRAEIIVAPGEPAAFGPLSIIGVESVRKDYLHRILGWEEGRTYDQRETERVRRELSRTGLFDTVIVDTPDEVEADGELPVTAEVAERPHRTIGAGVSYSTDEDGPGIEVFWEHRNLFSEAESLRLEASATRPRQSLTADFRKPNYLRLEQALLFENELRHERSEAFDELTSSHFLGLERRLSDNWTARAGPSLLLTRVTEDDETELYGLVGLTGGVSYDGSDDPLNPTKGARLDASVTPYISAVGESARFVRAETSGSFYLSPFDSDRLVLAARGRFGTLAGSSHGDIPANLRFYAGGGGSVRGFAFRSVGPLDDDDDPIGGRAVAEIGLEARIKITDTIGIVPFVDAGQVYKTSWPTGEELRIGAGLGLRYYTSFGPLRLDVATPVNPRKGVDRAYQFYISIGQSF</sequence>
<dbReference type="Proteomes" id="UP001215503">
    <property type="component" value="Unassembled WGS sequence"/>
</dbReference>
<comment type="caution">
    <text evidence="7">The sequence shown here is derived from an EMBL/GenBank/DDBJ whole genome shotgun (WGS) entry which is preliminary data.</text>
</comment>
<dbReference type="EMBL" id="JARHUD010000002">
    <property type="protein sequence ID" value="MDF2095123.1"/>
    <property type="molecule type" value="Genomic_DNA"/>
</dbReference>
<name>A0ABT5YJN7_9PROT</name>
<proteinExistence type="predicted"/>
<feature type="chain" id="PRO_5047216641" evidence="4">
    <location>
        <begin position="32"/>
        <end position="611"/>
    </location>
</feature>
<comment type="subcellular location">
    <subcellularLocation>
        <location evidence="1">Membrane</location>
    </subcellularLocation>
</comment>
<dbReference type="RefSeq" id="WP_275820246.1">
    <property type="nucleotide sequence ID" value="NZ_JARHUD010000002.1"/>
</dbReference>
<dbReference type="InterPro" id="IPR000184">
    <property type="entry name" value="Bac_surfAg_D15"/>
</dbReference>
<evidence type="ECO:0000259" key="5">
    <source>
        <dbReference type="Pfam" id="PF01103"/>
    </source>
</evidence>
<dbReference type="Gene3D" id="2.40.160.50">
    <property type="entry name" value="membrane protein fhac: a member of the omp85/tpsb transporter family"/>
    <property type="match status" value="1"/>
</dbReference>
<reference evidence="7 8" key="1">
    <citation type="submission" date="2023-03" db="EMBL/GenBank/DDBJ databases">
        <title>Fodinicurvata sp. CAU 1616 isolated from sea sendiment.</title>
        <authorList>
            <person name="Kim W."/>
        </authorList>
    </citation>
    <scope>NUCLEOTIDE SEQUENCE [LARGE SCALE GENOMIC DNA]</scope>
    <source>
        <strain evidence="7 8">CAU 1616</strain>
    </source>
</reference>
<feature type="signal peptide" evidence="4">
    <location>
        <begin position="1"/>
        <end position="31"/>
    </location>
</feature>
<evidence type="ECO:0000256" key="4">
    <source>
        <dbReference type="SAM" id="SignalP"/>
    </source>
</evidence>
<keyword evidence="2" id="KW-0812">Transmembrane</keyword>
<keyword evidence="3" id="KW-0472">Membrane</keyword>
<organism evidence="7 8">
    <name type="scientific">Aquibaculum arenosum</name>
    <dbReference type="NCBI Taxonomy" id="3032591"/>
    <lineage>
        <taxon>Bacteria</taxon>
        <taxon>Pseudomonadati</taxon>
        <taxon>Pseudomonadota</taxon>
        <taxon>Alphaproteobacteria</taxon>
        <taxon>Rhodospirillales</taxon>
        <taxon>Rhodovibrionaceae</taxon>
        <taxon>Aquibaculum</taxon>
    </lineage>
</organism>
<feature type="domain" description="POTRA" evidence="6">
    <location>
        <begin position="220"/>
        <end position="290"/>
    </location>
</feature>
<dbReference type="Gene3D" id="3.10.20.310">
    <property type="entry name" value="membrane protein fhac"/>
    <property type="match status" value="1"/>
</dbReference>
<dbReference type="Pfam" id="PF07244">
    <property type="entry name" value="POTRA"/>
    <property type="match status" value="1"/>
</dbReference>
<gene>
    <name evidence="7" type="ORF">P2G67_03940</name>
</gene>
<dbReference type="PANTHER" id="PTHR12815:SF42">
    <property type="entry name" value="BACTERIAL SURFACE ANTIGEN (D15) DOMAIN-CONTAINING PROTEIN"/>
    <property type="match status" value="1"/>
</dbReference>
<keyword evidence="8" id="KW-1185">Reference proteome</keyword>
<evidence type="ECO:0000313" key="7">
    <source>
        <dbReference type="EMBL" id="MDF2095123.1"/>
    </source>
</evidence>
<dbReference type="InterPro" id="IPR039910">
    <property type="entry name" value="D15-like"/>
</dbReference>
<evidence type="ECO:0000256" key="1">
    <source>
        <dbReference type="ARBA" id="ARBA00004370"/>
    </source>
</evidence>
<dbReference type="Pfam" id="PF01103">
    <property type="entry name" value="Omp85"/>
    <property type="match status" value="1"/>
</dbReference>
<protein>
    <submittedName>
        <fullName evidence="7">Autotransporter assembly complex protein TamA</fullName>
    </submittedName>
</protein>
<accession>A0ABT5YJN7</accession>
<dbReference type="PANTHER" id="PTHR12815">
    <property type="entry name" value="SORTING AND ASSEMBLY MACHINERY SAMM50 PROTEIN FAMILY MEMBER"/>
    <property type="match status" value="1"/>
</dbReference>
<dbReference type="InterPro" id="IPR010827">
    <property type="entry name" value="BamA/TamA_POTRA"/>
</dbReference>
<keyword evidence="2" id="KW-1134">Transmembrane beta strand</keyword>
<evidence type="ECO:0000313" key="8">
    <source>
        <dbReference type="Proteomes" id="UP001215503"/>
    </source>
</evidence>
<evidence type="ECO:0000259" key="6">
    <source>
        <dbReference type="Pfam" id="PF07244"/>
    </source>
</evidence>
<evidence type="ECO:0000256" key="3">
    <source>
        <dbReference type="ARBA" id="ARBA00023136"/>
    </source>
</evidence>